<dbReference type="RefSeq" id="WP_072475956.1">
    <property type="nucleotide sequence ID" value="NZ_FPJG01000006.1"/>
</dbReference>
<dbReference type="Pfam" id="PF11856">
    <property type="entry name" value="DUF3376"/>
    <property type="match status" value="1"/>
</dbReference>
<dbReference type="Pfam" id="PF01734">
    <property type="entry name" value="Patatin"/>
    <property type="match status" value="1"/>
</dbReference>
<dbReference type="Gene3D" id="3.40.1090.10">
    <property type="entry name" value="Cytosolic phospholipase A2 catalytic domain"/>
    <property type="match status" value="1"/>
</dbReference>
<evidence type="ECO:0000256" key="2">
    <source>
        <dbReference type="PROSITE-ProRule" id="PRU01161"/>
    </source>
</evidence>
<dbReference type="EMBL" id="FPJG01000006">
    <property type="protein sequence ID" value="SFW60790.1"/>
    <property type="molecule type" value="Genomic_DNA"/>
</dbReference>
<keyword evidence="2" id="KW-0442">Lipid degradation</keyword>
<keyword evidence="2" id="KW-0378">Hydrolase</keyword>
<accession>A0A1K1QNF9</accession>
<evidence type="ECO:0000313" key="6">
    <source>
        <dbReference type="Proteomes" id="UP000182740"/>
    </source>
</evidence>
<dbReference type="InterPro" id="IPR016035">
    <property type="entry name" value="Acyl_Trfase/lysoPLipase"/>
</dbReference>
<feature type="transmembrane region" description="Helical" evidence="3">
    <location>
        <begin position="908"/>
        <end position="930"/>
    </location>
</feature>
<dbReference type="STRING" id="546364.SAMN04489730_1963"/>
<dbReference type="NCBIfam" id="TIGR03607">
    <property type="entry name" value="patatin-like protein"/>
    <property type="match status" value="1"/>
</dbReference>
<keyword evidence="1 2" id="KW-0443">Lipid metabolism</keyword>
<dbReference type="InterPro" id="IPR019894">
    <property type="entry name" value="Patatin-related_protein"/>
</dbReference>
<evidence type="ECO:0000256" key="1">
    <source>
        <dbReference type="ARBA" id="ARBA00023098"/>
    </source>
</evidence>
<dbReference type="PROSITE" id="PS51635">
    <property type="entry name" value="PNPLA"/>
    <property type="match status" value="1"/>
</dbReference>
<keyword evidence="3" id="KW-0472">Membrane</keyword>
<dbReference type="Proteomes" id="UP000182740">
    <property type="component" value="Unassembled WGS sequence"/>
</dbReference>
<evidence type="ECO:0000313" key="5">
    <source>
        <dbReference type="EMBL" id="SFW60790.1"/>
    </source>
</evidence>
<feature type="short sequence motif" description="DGA/G" evidence="2">
    <location>
        <begin position="242"/>
        <end position="244"/>
    </location>
</feature>
<reference evidence="6" key="1">
    <citation type="submission" date="2016-11" db="EMBL/GenBank/DDBJ databases">
        <authorList>
            <person name="Varghese N."/>
            <person name="Submissions S."/>
        </authorList>
    </citation>
    <scope>NUCLEOTIDE SEQUENCE [LARGE SCALE GENOMIC DNA]</scope>
    <source>
        <strain evidence="6">DSM 44671</strain>
    </source>
</reference>
<dbReference type="GO" id="GO:0016787">
    <property type="term" value="F:hydrolase activity"/>
    <property type="evidence" value="ECO:0007669"/>
    <property type="project" value="UniProtKB-UniRule"/>
</dbReference>
<feature type="short sequence motif" description="GXSXG" evidence="2">
    <location>
        <begin position="67"/>
        <end position="71"/>
    </location>
</feature>
<keyword evidence="6" id="KW-1185">Reference proteome</keyword>
<dbReference type="InterPro" id="IPR002641">
    <property type="entry name" value="PNPLA_dom"/>
</dbReference>
<dbReference type="InterPro" id="IPR024282">
    <property type="entry name" value="DUF3376"/>
</dbReference>
<proteinExistence type="predicted"/>
<dbReference type="AlphaFoldDB" id="A0A1K1QNF9"/>
<evidence type="ECO:0000259" key="4">
    <source>
        <dbReference type="PROSITE" id="PS51635"/>
    </source>
</evidence>
<gene>
    <name evidence="5" type="ORF">SAMN04489730_1963</name>
</gene>
<keyword evidence="3" id="KW-0812">Transmembrane</keyword>
<sequence>MTAEPWPQEIRLAMTMVGGASLAVWMGGVASETSQLLRESRGDAAPGLYRRLLDLLRASVSIDVLTGTSAGGINAACLGLAEAFGSTPEVLRDTWIEIGSLDNLVRDPAEAQPRSVLDGDRVLLGDLERALHRITDPGTPPPAAPDITVLLTGTMIDGETTRFDDALGNLVRDTEHRMLFRFEGPLWTEGVQGPLALAARSTASFPGAFELSRLPIGTAAADELHPDMTAYTDLTRSHWLTDGGVLLNKPLRPALREIFERPSHADVRRLLLYVVPTGERDAAGIACDAADPPLLSNALSKVVSTVMSQSISAELDDLTRHNDAVVRTRDTRVSLAALGLRGGPDCLIDRRISAAYLERRTAEDAAELVRVAARRYALSGVDTEAREWASGMSQQLRAVAVAGLSSGIPPEPPSTTMTVADLVAYRTSALDDAVATGLQLINAGFRLGPDATQAKELNDARAGLHAARRKSARGVRLAAWIAGHDGPGASSTLAGWIRELAEEWAGLGRSDAVAQAWPMVVTALRAATPTLRALSGEAPGGTVETLLDWLEPGSTDDVVQARLLALHVATRGLLAQAPSVDQRVELVQVSADSRTLLDLKRRRSRDKLTGMQAGYFGAFYKSSWRASDWMWGRVDGAGWLVQCLLDPVRLETLRDLLGAEAFREELVAALTPVWRAPDRDDNAEPAEVGQLTAQLDAELAFLGLDAGLRPVAFGAARPVSMPVTAMVLARSRQAEIAAEELPVVAKQAAADVEVSGCSGRASAGFRARAAQPIDGPAAAQRVFQACQVSAERFAGEQGTAQLTRTLVKLGAATVNAGTVAFRLPGGWPRTVAGILRTVARSTAKVTQSASRLGTPGSLVAGVLALLAGLVIGGNGGAVLQWVGLPVLAGAVVYLATALLTMGRAPRRAFAVLGVLAVAALLLAAFLPPIARPFFGWLGNVVAGWRRGDGAVWWLVVSGLLILPAVVMPVSGLWRRLRHRA</sequence>
<feature type="active site" description="Nucleophile" evidence="2">
    <location>
        <position position="69"/>
    </location>
</feature>
<dbReference type="GO" id="GO:0016042">
    <property type="term" value="P:lipid catabolic process"/>
    <property type="evidence" value="ECO:0007669"/>
    <property type="project" value="UniProtKB-UniRule"/>
</dbReference>
<feature type="domain" description="PNPLA" evidence="4">
    <location>
        <begin position="14"/>
        <end position="255"/>
    </location>
</feature>
<feature type="transmembrane region" description="Helical" evidence="3">
    <location>
        <begin position="878"/>
        <end position="901"/>
    </location>
</feature>
<protein>
    <submittedName>
        <fullName evidence="5">Patatin-related protein</fullName>
    </submittedName>
</protein>
<evidence type="ECO:0000256" key="3">
    <source>
        <dbReference type="SAM" id="Phobius"/>
    </source>
</evidence>
<keyword evidence="3" id="KW-1133">Transmembrane helix</keyword>
<dbReference type="SUPFAM" id="SSF52151">
    <property type="entry name" value="FabD/lysophospholipase-like"/>
    <property type="match status" value="1"/>
</dbReference>
<comment type="caution">
    <text evidence="2">Lacks conserved residue(s) required for the propagation of feature annotation.</text>
</comment>
<organism evidence="5 6">
    <name type="scientific">Amycolatopsis australiensis</name>
    <dbReference type="NCBI Taxonomy" id="546364"/>
    <lineage>
        <taxon>Bacteria</taxon>
        <taxon>Bacillati</taxon>
        <taxon>Actinomycetota</taxon>
        <taxon>Actinomycetes</taxon>
        <taxon>Pseudonocardiales</taxon>
        <taxon>Pseudonocardiaceae</taxon>
        <taxon>Amycolatopsis</taxon>
    </lineage>
</organism>
<name>A0A1K1QNF9_9PSEU</name>
<dbReference type="OrthoDB" id="8728704at2"/>
<feature type="transmembrane region" description="Helical" evidence="3">
    <location>
        <begin position="950"/>
        <end position="973"/>
    </location>
</feature>
<feature type="active site" description="Proton acceptor" evidence="2">
    <location>
        <position position="242"/>
    </location>
</feature>